<gene>
    <name evidence="3" type="ORF">KDAU_13480</name>
</gene>
<dbReference type="InterPro" id="IPR036291">
    <property type="entry name" value="NAD(P)-bd_dom_sf"/>
</dbReference>
<dbReference type="Pfam" id="PF00106">
    <property type="entry name" value="adh_short"/>
    <property type="match status" value="1"/>
</dbReference>
<comment type="similarity">
    <text evidence="1">Belongs to the short-chain dehydrogenases/reductases (SDR) family.</text>
</comment>
<dbReference type="NCBIfam" id="NF005489">
    <property type="entry name" value="PRK07102.1"/>
    <property type="match status" value="1"/>
</dbReference>
<proteinExistence type="inferred from homology"/>
<dbReference type="AlphaFoldDB" id="A0A401ZAZ3"/>
<sequence>MRVAIVGATSALAHETAKFFARDGADFFLVARSAEKLAVVAADLKVRGAQAIETYTLDLSQLEHHDAMLQQAIATLGGLDVLLIAHGTLGDQRACELSVAETLQELNTNALSVISLLTLSANYFEQQKRGTIAVISSVAGDRGRASNYVYGTAKAAVSTFLQGLRNRLSKSGVAVVTIKPGTVSTPMTAHMKQGLLFAKPEAVGQGIYDAIKRRKDVAYTPGYWRIIMLVIKSIPESVFKRLSL</sequence>
<comment type="caution">
    <text evidence="3">The sequence shown here is derived from an EMBL/GenBank/DDBJ whole genome shotgun (WGS) entry which is preliminary data.</text>
</comment>
<dbReference type="PRINTS" id="PR00081">
    <property type="entry name" value="GDHRDH"/>
</dbReference>
<dbReference type="PANTHER" id="PTHR43391">
    <property type="entry name" value="RETINOL DEHYDROGENASE-RELATED"/>
    <property type="match status" value="1"/>
</dbReference>
<reference evidence="4" key="1">
    <citation type="submission" date="2018-12" db="EMBL/GenBank/DDBJ databases">
        <title>Tengunoibacter tsumagoiensis gen. nov., sp. nov., Dictyobacter kobayashii sp. nov., D. alpinus sp. nov., and D. joshuensis sp. nov. and description of Dictyobacteraceae fam. nov. within the order Ktedonobacterales isolated from Tengu-no-mugimeshi.</title>
        <authorList>
            <person name="Wang C.M."/>
            <person name="Zheng Y."/>
            <person name="Sakai Y."/>
            <person name="Toyoda A."/>
            <person name="Minakuchi Y."/>
            <person name="Abe K."/>
            <person name="Yokota A."/>
            <person name="Yabe S."/>
        </authorList>
    </citation>
    <scope>NUCLEOTIDE SEQUENCE [LARGE SCALE GENOMIC DNA]</scope>
    <source>
        <strain evidence="4">S-27</strain>
    </source>
</reference>
<dbReference type="GO" id="GO:0016491">
    <property type="term" value="F:oxidoreductase activity"/>
    <property type="evidence" value="ECO:0007669"/>
    <property type="project" value="UniProtKB-KW"/>
</dbReference>
<dbReference type="Proteomes" id="UP000287224">
    <property type="component" value="Unassembled WGS sequence"/>
</dbReference>
<keyword evidence="2" id="KW-0560">Oxidoreductase</keyword>
<evidence type="ECO:0000256" key="2">
    <source>
        <dbReference type="ARBA" id="ARBA00023002"/>
    </source>
</evidence>
<keyword evidence="4" id="KW-1185">Reference proteome</keyword>
<evidence type="ECO:0000256" key="1">
    <source>
        <dbReference type="ARBA" id="ARBA00006484"/>
    </source>
</evidence>
<dbReference type="PANTHER" id="PTHR43391:SF94">
    <property type="entry name" value="OXIDOREDUCTASE-RELATED"/>
    <property type="match status" value="1"/>
</dbReference>
<protein>
    <submittedName>
        <fullName evidence="3">Short-chain dehydrogenase</fullName>
    </submittedName>
</protein>
<dbReference type="Gene3D" id="3.40.50.720">
    <property type="entry name" value="NAD(P)-binding Rossmann-like Domain"/>
    <property type="match status" value="1"/>
</dbReference>
<accession>A0A401ZAZ3</accession>
<name>A0A401ZAZ3_9CHLR</name>
<dbReference type="EMBL" id="BIFQ01000001">
    <property type="protein sequence ID" value="GCE04019.1"/>
    <property type="molecule type" value="Genomic_DNA"/>
</dbReference>
<dbReference type="SUPFAM" id="SSF51735">
    <property type="entry name" value="NAD(P)-binding Rossmann-fold domains"/>
    <property type="match status" value="1"/>
</dbReference>
<evidence type="ECO:0000313" key="4">
    <source>
        <dbReference type="Proteomes" id="UP000287224"/>
    </source>
</evidence>
<evidence type="ECO:0000313" key="3">
    <source>
        <dbReference type="EMBL" id="GCE04019.1"/>
    </source>
</evidence>
<dbReference type="OrthoDB" id="9808814at2"/>
<organism evidence="3 4">
    <name type="scientific">Dictyobacter aurantiacus</name>
    <dbReference type="NCBI Taxonomy" id="1936993"/>
    <lineage>
        <taxon>Bacteria</taxon>
        <taxon>Bacillati</taxon>
        <taxon>Chloroflexota</taxon>
        <taxon>Ktedonobacteria</taxon>
        <taxon>Ktedonobacterales</taxon>
        <taxon>Dictyobacteraceae</taxon>
        <taxon>Dictyobacter</taxon>
    </lineage>
</organism>
<dbReference type="RefSeq" id="WP_126595215.1">
    <property type="nucleotide sequence ID" value="NZ_BIFQ01000001.1"/>
</dbReference>
<dbReference type="InterPro" id="IPR002347">
    <property type="entry name" value="SDR_fam"/>
</dbReference>
<dbReference type="PROSITE" id="PS00061">
    <property type="entry name" value="ADH_SHORT"/>
    <property type="match status" value="1"/>
</dbReference>
<dbReference type="InterPro" id="IPR020904">
    <property type="entry name" value="Sc_DH/Rdtase_CS"/>
</dbReference>